<dbReference type="InterPro" id="IPR003594">
    <property type="entry name" value="HATPase_dom"/>
</dbReference>
<dbReference type="GO" id="GO:0005524">
    <property type="term" value="F:ATP binding"/>
    <property type="evidence" value="ECO:0007669"/>
    <property type="project" value="UniProtKB-KW"/>
</dbReference>
<dbReference type="GO" id="GO:0000160">
    <property type="term" value="P:phosphorelay signal transduction system"/>
    <property type="evidence" value="ECO:0007669"/>
    <property type="project" value="UniProtKB-KW"/>
</dbReference>
<evidence type="ECO:0000256" key="7">
    <source>
        <dbReference type="ARBA" id="ARBA00023012"/>
    </source>
</evidence>
<evidence type="ECO:0000256" key="1">
    <source>
        <dbReference type="ARBA" id="ARBA00000085"/>
    </source>
</evidence>
<comment type="catalytic activity">
    <reaction evidence="1">
        <text>ATP + protein L-histidine = ADP + protein N-phospho-L-histidine.</text>
        <dbReference type="EC" id="2.7.13.3"/>
    </reaction>
</comment>
<accession>A0A2Z2KA80</accession>
<keyword evidence="3" id="KW-0808">Transferase</keyword>
<feature type="domain" description="Histidine kinase" evidence="8">
    <location>
        <begin position="7"/>
        <end position="79"/>
    </location>
</feature>
<reference evidence="9 10" key="1">
    <citation type="submission" date="2017-06" db="EMBL/GenBank/DDBJ databases">
        <title>Complete genome sequence of Paenibacillus donghaensis KCTC 13049T isolated from East Sea sediment, South Korea.</title>
        <authorList>
            <person name="Jung B.K."/>
            <person name="Hong S.-J."/>
            <person name="Shin J.-H."/>
        </authorList>
    </citation>
    <scope>NUCLEOTIDE SEQUENCE [LARGE SCALE GENOMIC DNA]</scope>
    <source>
        <strain evidence="9 10">KCTC 13049</strain>
    </source>
</reference>
<dbReference type="PROSITE" id="PS50109">
    <property type="entry name" value="HIS_KIN"/>
    <property type="match status" value="1"/>
</dbReference>
<keyword evidence="4" id="KW-0547">Nucleotide-binding</keyword>
<keyword evidence="10" id="KW-1185">Reference proteome</keyword>
<evidence type="ECO:0000313" key="9">
    <source>
        <dbReference type="EMBL" id="ASA19800.1"/>
    </source>
</evidence>
<dbReference type="OrthoDB" id="9813151at2"/>
<keyword evidence="5" id="KW-0418">Kinase</keyword>
<dbReference type="AlphaFoldDB" id="A0A2Z2KA80"/>
<dbReference type="RefSeq" id="WP_087913825.1">
    <property type="nucleotide sequence ID" value="NZ_CP021780.1"/>
</dbReference>
<dbReference type="GO" id="GO:0004673">
    <property type="term" value="F:protein histidine kinase activity"/>
    <property type="evidence" value="ECO:0007669"/>
    <property type="project" value="UniProtKB-EC"/>
</dbReference>
<dbReference type="Pfam" id="PF02518">
    <property type="entry name" value="HATPase_c"/>
    <property type="match status" value="1"/>
</dbReference>
<dbReference type="InterPro" id="IPR005467">
    <property type="entry name" value="His_kinase_dom"/>
</dbReference>
<dbReference type="KEGG" id="pdh:B9T62_02640"/>
<dbReference type="InterPro" id="IPR036890">
    <property type="entry name" value="HATPase_C_sf"/>
</dbReference>
<name>A0A2Z2KA80_9BACL</name>
<evidence type="ECO:0000256" key="6">
    <source>
        <dbReference type="ARBA" id="ARBA00022840"/>
    </source>
</evidence>
<proteinExistence type="predicted"/>
<dbReference type="Gene3D" id="3.30.565.10">
    <property type="entry name" value="Histidine kinase-like ATPase, C-terminal domain"/>
    <property type="match status" value="1"/>
</dbReference>
<gene>
    <name evidence="9" type="ORF">B9T62_02640</name>
</gene>
<evidence type="ECO:0000259" key="8">
    <source>
        <dbReference type="PROSITE" id="PS50109"/>
    </source>
</evidence>
<evidence type="ECO:0000256" key="2">
    <source>
        <dbReference type="ARBA" id="ARBA00012438"/>
    </source>
</evidence>
<dbReference type="Proteomes" id="UP000249890">
    <property type="component" value="Chromosome"/>
</dbReference>
<dbReference type="EMBL" id="CP021780">
    <property type="protein sequence ID" value="ASA19800.1"/>
    <property type="molecule type" value="Genomic_DNA"/>
</dbReference>
<sequence length="80" mass="9095">MKKWRPVTDGGNQSWNRYLEESSSRIFEPFARNVQARQKEGAGLGLVIASQIAELHGGRLLLQQLPGKTTFILEIPEQRF</sequence>
<evidence type="ECO:0000256" key="5">
    <source>
        <dbReference type="ARBA" id="ARBA00022777"/>
    </source>
</evidence>
<keyword evidence="6" id="KW-0067">ATP-binding</keyword>
<evidence type="ECO:0000256" key="3">
    <source>
        <dbReference type="ARBA" id="ARBA00022679"/>
    </source>
</evidence>
<keyword evidence="7" id="KW-0902">Two-component regulatory system</keyword>
<evidence type="ECO:0000256" key="4">
    <source>
        <dbReference type="ARBA" id="ARBA00022741"/>
    </source>
</evidence>
<organism evidence="9 10">
    <name type="scientific">Paenibacillus donghaensis</name>
    <dbReference type="NCBI Taxonomy" id="414771"/>
    <lineage>
        <taxon>Bacteria</taxon>
        <taxon>Bacillati</taxon>
        <taxon>Bacillota</taxon>
        <taxon>Bacilli</taxon>
        <taxon>Bacillales</taxon>
        <taxon>Paenibacillaceae</taxon>
        <taxon>Paenibacillus</taxon>
    </lineage>
</organism>
<evidence type="ECO:0000313" key="10">
    <source>
        <dbReference type="Proteomes" id="UP000249890"/>
    </source>
</evidence>
<dbReference type="PRINTS" id="PR00344">
    <property type="entry name" value="BCTRLSENSOR"/>
</dbReference>
<dbReference type="SUPFAM" id="SSF55874">
    <property type="entry name" value="ATPase domain of HSP90 chaperone/DNA topoisomerase II/histidine kinase"/>
    <property type="match status" value="1"/>
</dbReference>
<dbReference type="InterPro" id="IPR004358">
    <property type="entry name" value="Sig_transdc_His_kin-like_C"/>
</dbReference>
<protein>
    <recommendedName>
        <fullName evidence="2">histidine kinase</fullName>
        <ecNumber evidence="2">2.7.13.3</ecNumber>
    </recommendedName>
</protein>
<dbReference type="EC" id="2.7.13.3" evidence="2"/>
<dbReference type="CDD" id="cd00075">
    <property type="entry name" value="HATPase"/>
    <property type="match status" value="1"/>
</dbReference>